<comment type="cofactor">
    <cofactor evidence="7">
        <name>Mg(2+)</name>
        <dbReference type="ChEBI" id="CHEBI:18420"/>
    </cofactor>
    <text evidence="7">Binds 1 Mg(2+) ion per subunit.</text>
</comment>
<dbReference type="InterPro" id="IPR017866">
    <property type="entry name" value="Succ-CoA_synthase_bsu_CS"/>
</dbReference>
<dbReference type="FunFam" id="3.40.50.261:FF:000001">
    <property type="entry name" value="Succinate--CoA ligase [ADP-forming] subunit beta"/>
    <property type="match status" value="1"/>
</dbReference>
<comment type="catalytic activity">
    <reaction evidence="7">
        <text>GTP + succinate + CoA = succinyl-CoA + GDP + phosphate</text>
        <dbReference type="Rhea" id="RHEA:22120"/>
        <dbReference type="ChEBI" id="CHEBI:30031"/>
        <dbReference type="ChEBI" id="CHEBI:37565"/>
        <dbReference type="ChEBI" id="CHEBI:43474"/>
        <dbReference type="ChEBI" id="CHEBI:57287"/>
        <dbReference type="ChEBI" id="CHEBI:57292"/>
        <dbReference type="ChEBI" id="CHEBI:58189"/>
    </reaction>
</comment>
<evidence type="ECO:0000256" key="2">
    <source>
        <dbReference type="ARBA" id="ARBA00022532"/>
    </source>
</evidence>
<evidence type="ECO:0000256" key="5">
    <source>
        <dbReference type="ARBA" id="ARBA00022741"/>
    </source>
</evidence>
<dbReference type="SUPFAM" id="SSF52210">
    <property type="entry name" value="Succinyl-CoA synthetase domains"/>
    <property type="match status" value="1"/>
</dbReference>
<dbReference type="EMBL" id="LJVE01000027">
    <property type="protein sequence ID" value="KPL14994.1"/>
    <property type="molecule type" value="Genomic_DNA"/>
</dbReference>
<evidence type="ECO:0000256" key="8">
    <source>
        <dbReference type="PROSITE-ProRule" id="PRU00409"/>
    </source>
</evidence>
<dbReference type="InterPro" id="IPR005809">
    <property type="entry name" value="Succ_CoA_ligase-like_bsu"/>
</dbReference>
<dbReference type="InterPro" id="IPR005811">
    <property type="entry name" value="SUCC_ACL_C"/>
</dbReference>
<dbReference type="HAMAP" id="MF_00558">
    <property type="entry name" value="Succ_CoA_beta"/>
    <property type="match status" value="1"/>
</dbReference>
<evidence type="ECO:0000256" key="3">
    <source>
        <dbReference type="ARBA" id="ARBA00022598"/>
    </source>
</evidence>
<keyword evidence="3 7" id="KW-0436">Ligase</keyword>
<feature type="binding site" evidence="7">
    <location>
        <position position="205"/>
    </location>
    <ligand>
        <name>Mg(2+)</name>
        <dbReference type="ChEBI" id="CHEBI:18420"/>
    </ligand>
</feature>
<dbReference type="AlphaFoldDB" id="A0A0S8JZM5"/>
<comment type="function">
    <text evidence="7">Succinyl-CoA synthetase functions in the citric acid cycle (TCA), coupling the hydrolysis of succinyl-CoA to the synthesis of either ATP or GTP and thus represents the only step of substrate-level phosphorylation in the TCA. The beta subunit provides nucleotide specificity of the enzyme and binds the substrate succinate, while the binding sites for coenzyme A and phosphate are found in the alpha subunit.</text>
</comment>
<dbReference type="PANTHER" id="PTHR11815">
    <property type="entry name" value="SUCCINYL-COA SYNTHETASE BETA CHAIN"/>
    <property type="match status" value="1"/>
</dbReference>
<keyword evidence="5 7" id="KW-0547">Nucleotide-binding</keyword>
<feature type="domain" description="ATP-grasp" evidence="9">
    <location>
        <begin position="9"/>
        <end position="219"/>
    </location>
</feature>
<dbReference type="EC" id="6.2.1.5" evidence="7"/>
<feature type="binding site" evidence="7">
    <location>
        <begin position="52"/>
        <end position="54"/>
    </location>
    <ligand>
        <name>ATP</name>
        <dbReference type="ChEBI" id="CHEBI:30616"/>
    </ligand>
</feature>
<dbReference type="GO" id="GO:0006104">
    <property type="term" value="P:succinyl-CoA metabolic process"/>
    <property type="evidence" value="ECO:0007669"/>
    <property type="project" value="TreeGrafter"/>
</dbReference>
<dbReference type="InterPro" id="IPR013815">
    <property type="entry name" value="ATP_grasp_subdomain_1"/>
</dbReference>
<dbReference type="GO" id="GO:0004775">
    <property type="term" value="F:succinate-CoA ligase (ADP-forming) activity"/>
    <property type="evidence" value="ECO:0007669"/>
    <property type="project" value="UniProtKB-UniRule"/>
</dbReference>
<dbReference type="GO" id="GO:0042709">
    <property type="term" value="C:succinate-CoA ligase complex"/>
    <property type="evidence" value="ECO:0007669"/>
    <property type="project" value="TreeGrafter"/>
</dbReference>
<comment type="subunit">
    <text evidence="7">Heterotetramer of two alpha and two beta subunits.</text>
</comment>
<comment type="pathway">
    <text evidence="7">Carbohydrate metabolism; tricarboxylic acid cycle; succinate from succinyl-CoA (ligase route): step 1/1.</text>
</comment>
<feature type="binding site" evidence="7">
    <location>
        <position position="94"/>
    </location>
    <ligand>
        <name>ATP</name>
        <dbReference type="ChEBI" id="CHEBI:30616"/>
    </ligand>
</feature>
<dbReference type="UniPathway" id="UPA00223">
    <property type="reaction ID" value="UER00999"/>
</dbReference>
<evidence type="ECO:0000256" key="7">
    <source>
        <dbReference type="HAMAP-Rule" id="MF_00558"/>
    </source>
</evidence>
<feature type="binding site" evidence="7">
    <location>
        <position position="191"/>
    </location>
    <ligand>
        <name>Mg(2+)</name>
        <dbReference type="ChEBI" id="CHEBI:18420"/>
    </ligand>
</feature>
<dbReference type="Gene3D" id="3.40.50.261">
    <property type="entry name" value="Succinyl-CoA synthetase domains"/>
    <property type="match status" value="1"/>
</dbReference>
<evidence type="ECO:0000256" key="1">
    <source>
        <dbReference type="ARBA" id="ARBA00009182"/>
    </source>
</evidence>
<accession>A0A0S8JZM5</accession>
<dbReference type="InterPro" id="IPR016102">
    <property type="entry name" value="Succinyl-CoA_synth-like"/>
</dbReference>
<dbReference type="NCBIfam" id="TIGR01016">
    <property type="entry name" value="sucCoAbeta"/>
    <property type="match status" value="1"/>
</dbReference>
<organism evidence="10 11">
    <name type="scientific">candidate division WOR_3 bacterium SM1_77</name>
    <dbReference type="NCBI Taxonomy" id="1703778"/>
    <lineage>
        <taxon>Bacteria</taxon>
        <taxon>Bacteria division WOR-3</taxon>
    </lineage>
</organism>
<feature type="binding site" evidence="7">
    <location>
        <position position="99"/>
    </location>
    <ligand>
        <name>ATP</name>
        <dbReference type="ChEBI" id="CHEBI:30616"/>
    </ligand>
</feature>
<sequence>MKVHEYQAKEIFKKYGIMTPKEKMCRTVEEVAAAAQEIGIPCVIKAQVMVGGRGKAGGIKLAKDEKEVKQHAENILGMEIKGIPVKKVLVSEAVDIGSEAYLGIVVDRTEKKTVIMACKEGGVEIEEIARQKPEAIYKVYADSLMGLMPHKAREVGLFLYQDPKVAFECASITSKLYRLFIDLDSSLAEINPLVVDKSGRLIALDAKINFDDNGLFRHPDVESMRDRESEDENELTAREQDLSYVRLTGSIGCVVNGAGLAMATMDLVKHFGGEPANFLDIGGSSSPEKVMNALRILLKDKNVRVIFFNIFGGITRCDDVAMGILEAKKTLNITQPIVTRLTGTNEDKAMEILKEAGLIFAKTMDEGAQKAIALLK</sequence>
<dbReference type="Pfam" id="PF00549">
    <property type="entry name" value="Ligase_CoA"/>
    <property type="match status" value="1"/>
</dbReference>
<comment type="caution">
    <text evidence="7">Lacks conserved residue(s) required for the propagation of feature annotation.</text>
</comment>
<dbReference type="GO" id="GO:0004776">
    <property type="term" value="F:succinate-CoA ligase (GDP-forming) activity"/>
    <property type="evidence" value="ECO:0007669"/>
    <property type="project" value="RHEA"/>
</dbReference>
<dbReference type="PATRIC" id="fig|1703778.3.peg.42"/>
<reference evidence="10 11" key="1">
    <citation type="journal article" date="2015" name="Microbiome">
        <title>Genomic resolution of linkages in carbon, nitrogen, and sulfur cycling among widespread estuary sediment bacteria.</title>
        <authorList>
            <person name="Baker B.J."/>
            <person name="Lazar C.S."/>
            <person name="Teske A.P."/>
            <person name="Dick G.J."/>
        </authorList>
    </citation>
    <scope>NUCLEOTIDE SEQUENCE [LARGE SCALE GENOMIC DNA]</scope>
    <source>
        <strain evidence="10">SM1_77</strain>
    </source>
</reference>
<feature type="binding site" evidence="7">
    <location>
        <begin position="313"/>
        <end position="315"/>
    </location>
    <ligand>
        <name>substrate</name>
        <note>ligand shared with subunit alpha</note>
    </ligand>
</feature>
<dbReference type="FunFam" id="3.30.470.20:FF:000002">
    <property type="entry name" value="Succinate--CoA ligase [ADP-forming] subunit beta"/>
    <property type="match status" value="1"/>
</dbReference>
<dbReference type="InterPro" id="IPR011761">
    <property type="entry name" value="ATP-grasp"/>
</dbReference>
<comment type="similarity">
    <text evidence="1 7">Belongs to the succinate/malate CoA ligase beta subunit family.</text>
</comment>
<evidence type="ECO:0000313" key="11">
    <source>
        <dbReference type="Proteomes" id="UP000050975"/>
    </source>
</evidence>
<proteinExistence type="inferred from homology"/>
<name>A0A0S8JZM5_UNCW3</name>
<evidence type="ECO:0000313" key="10">
    <source>
        <dbReference type="EMBL" id="KPL14994.1"/>
    </source>
</evidence>
<protein>
    <recommendedName>
        <fullName evidence="7">Succinate--CoA ligase [ADP-forming] subunit beta</fullName>
        <ecNumber evidence="7">6.2.1.5</ecNumber>
    </recommendedName>
    <alternativeName>
        <fullName evidence="7">Succinyl-CoA synthetase subunit beta</fullName>
        <shortName evidence="7">SCS-beta</shortName>
    </alternativeName>
</protein>
<dbReference type="InterPro" id="IPR013650">
    <property type="entry name" value="ATP-grasp_succ-CoA_synth-type"/>
</dbReference>
<dbReference type="PANTHER" id="PTHR11815:SF10">
    <property type="entry name" value="SUCCINATE--COA LIGASE [GDP-FORMING] SUBUNIT BETA, MITOCHONDRIAL"/>
    <property type="match status" value="1"/>
</dbReference>
<keyword evidence="7 8" id="KW-0067">ATP-binding</keyword>
<dbReference type="PIRSF" id="PIRSF001554">
    <property type="entry name" value="SucCS_beta"/>
    <property type="match status" value="1"/>
</dbReference>
<dbReference type="SUPFAM" id="SSF56059">
    <property type="entry name" value="Glutathione synthetase ATP-binding domain-like"/>
    <property type="match status" value="1"/>
</dbReference>
<dbReference type="Gene3D" id="3.30.1490.20">
    <property type="entry name" value="ATP-grasp fold, A domain"/>
    <property type="match status" value="1"/>
</dbReference>
<comment type="catalytic activity">
    <reaction evidence="7">
        <text>succinate + ATP + CoA = succinyl-CoA + ADP + phosphate</text>
        <dbReference type="Rhea" id="RHEA:17661"/>
        <dbReference type="ChEBI" id="CHEBI:30031"/>
        <dbReference type="ChEBI" id="CHEBI:30616"/>
        <dbReference type="ChEBI" id="CHEBI:43474"/>
        <dbReference type="ChEBI" id="CHEBI:57287"/>
        <dbReference type="ChEBI" id="CHEBI:57292"/>
        <dbReference type="ChEBI" id="CHEBI:456216"/>
        <dbReference type="EC" id="6.2.1.5"/>
    </reaction>
</comment>
<dbReference type="NCBIfam" id="NF001913">
    <property type="entry name" value="PRK00696.1"/>
    <property type="match status" value="1"/>
</dbReference>
<dbReference type="GO" id="GO:0005524">
    <property type="term" value="F:ATP binding"/>
    <property type="evidence" value="ECO:0007669"/>
    <property type="project" value="UniProtKB-UniRule"/>
</dbReference>
<evidence type="ECO:0000256" key="4">
    <source>
        <dbReference type="ARBA" id="ARBA00022723"/>
    </source>
</evidence>
<evidence type="ECO:0000259" key="9">
    <source>
        <dbReference type="PROSITE" id="PS50975"/>
    </source>
</evidence>
<feature type="binding site" evidence="7">
    <location>
        <position position="256"/>
    </location>
    <ligand>
        <name>substrate</name>
        <note>ligand shared with subunit alpha</note>
    </ligand>
</feature>
<dbReference type="Proteomes" id="UP000050975">
    <property type="component" value="Unassembled WGS sequence"/>
</dbReference>
<dbReference type="GO" id="GO:0005829">
    <property type="term" value="C:cytosol"/>
    <property type="evidence" value="ECO:0007669"/>
    <property type="project" value="TreeGrafter"/>
</dbReference>
<comment type="caution">
    <text evidence="10">The sequence shown here is derived from an EMBL/GenBank/DDBJ whole genome shotgun (WGS) entry which is preliminary data.</text>
</comment>
<dbReference type="GO" id="GO:0000287">
    <property type="term" value="F:magnesium ion binding"/>
    <property type="evidence" value="ECO:0007669"/>
    <property type="project" value="UniProtKB-UniRule"/>
</dbReference>
<evidence type="ECO:0000256" key="6">
    <source>
        <dbReference type="ARBA" id="ARBA00022842"/>
    </source>
</evidence>
<keyword evidence="6 7" id="KW-0460">Magnesium</keyword>
<dbReference type="Pfam" id="PF08442">
    <property type="entry name" value="ATP-grasp_2"/>
    <property type="match status" value="1"/>
</dbReference>
<feature type="binding site" evidence="7">
    <location>
        <position position="45"/>
    </location>
    <ligand>
        <name>ATP</name>
        <dbReference type="ChEBI" id="CHEBI:30616"/>
    </ligand>
</feature>
<dbReference type="PROSITE" id="PS50975">
    <property type="entry name" value="ATP_GRASP"/>
    <property type="match status" value="1"/>
</dbReference>
<dbReference type="GO" id="GO:0006099">
    <property type="term" value="P:tricarboxylic acid cycle"/>
    <property type="evidence" value="ECO:0007669"/>
    <property type="project" value="UniProtKB-UniRule"/>
</dbReference>
<gene>
    <name evidence="7 10" type="primary">sucC</name>
    <name evidence="10" type="ORF">AMJ74_02355</name>
</gene>
<dbReference type="PROSITE" id="PS01217">
    <property type="entry name" value="SUCCINYL_COA_LIG_3"/>
    <property type="match status" value="1"/>
</dbReference>
<keyword evidence="2 7" id="KW-0816">Tricarboxylic acid cycle</keyword>
<keyword evidence="4 7" id="KW-0479">Metal-binding</keyword>
<dbReference type="Gene3D" id="3.30.470.20">
    <property type="entry name" value="ATP-grasp fold, B domain"/>
    <property type="match status" value="1"/>
</dbReference>